<dbReference type="Pfam" id="PF03770">
    <property type="entry name" value="IPK"/>
    <property type="match status" value="1"/>
</dbReference>
<comment type="function">
    <text evidence="8">Inositol phosphate kinase with a broad substrate specificity.</text>
</comment>
<keyword evidence="3 8" id="KW-0547">Nucleotide-binding</keyword>
<dbReference type="eggNOG" id="KOG1620">
    <property type="taxonomic scope" value="Eukaryota"/>
</dbReference>
<comment type="catalytic activity">
    <reaction evidence="7 8">
        <text>1D-myo-inositol 1,3,4,6-tetrakisphosphate + ATP = 1D-myo-inositol 1,3,4,5,6-pentakisphosphate + ADP + H(+)</text>
        <dbReference type="Rhea" id="RHEA:12717"/>
        <dbReference type="ChEBI" id="CHEBI:15378"/>
        <dbReference type="ChEBI" id="CHEBI:30616"/>
        <dbReference type="ChEBI" id="CHEBI:57660"/>
        <dbReference type="ChEBI" id="CHEBI:57733"/>
        <dbReference type="ChEBI" id="CHEBI:456216"/>
        <dbReference type="EC" id="2.7.1.140"/>
    </reaction>
</comment>
<dbReference type="PANTHER" id="PTHR12400:SF51">
    <property type="entry name" value="INOSITOL POLYPHOSPHATE MULTIKINASE"/>
    <property type="match status" value="1"/>
</dbReference>
<evidence type="ECO:0000256" key="5">
    <source>
        <dbReference type="ARBA" id="ARBA00022840"/>
    </source>
</evidence>
<gene>
    <name evidence="9" type="ORF">BE221DRAFT_85605</name>
</gene>
<reference evidence="9" key="1">
    <citation type="submission" date="2017-04" db="EMBL/GenBank/DDBJ databases">
        <title>Population genomics of picophytoplankton unveils novel chromosome hypervariability.</title>
        <authorList>
            <consortium name="DOE Joint Genome Institute"/>
            <person name="Blanc-Mathieu R."/>
            <person name="Krasovec M."/>
            <person name="Hebrard M."/>
            <person name="Yau S."/>
            <person name="Desgranges E."/>
            <person name="Martin J."/>
            <person name="Schackwitz W."/>
            <person name="Kuo A."/>
            <person name="Salin G."/>
            <person name="Donnadieu C."/>
            <person name="Desdevises Y."/>
            <person name="Sanchez-Ferandin S."/>
            <person name="Moreau H."/>
            <person name="Rivals E."/>
            <person name="Grigoriev I.V."/>
            <person name="Grimsley N."/>
            <person name="Eyre-Walker A."/>
            <person name="Piganeau G."/>
        </authorList>
    </citation>
    <scope>NUCLEOTIDE SEQUENCE [LARGE SCALE GENOMIC DNA]</scope>
    <source>
        <strain evidence="9">RCC 1115</strain>
    </source>
</reference>
<dbReference type="PANTHER" id="PTHR12400">
    <property type="entry name" value="INOSITOL POLYPHOSPHATE KINASE"/>
    <property type="match status" value="1"/>
</dbReference>
<dbReference type="InterPro" id="IPR005522">
    <property type="entry name" value="IPK"/>
</dbReference>
<evidence type="ECO:0000256" key="2">
    <source>
        <dbReference type="ARBA" id="ARBA00022679"/>
    </source>
</evidence>
<accession>A0A1Y5I0G5</accession>
<keyword evidence="4 8" id="KW-0418">Kinase</keyword>
<keyword evidence="2 8" id="KW-0808">Transferase</keyword>
<dbReference type="GO" id="GO:0047326">
    <property type="term" value="F:inositol-1,3,4,6-tetrakisphosphate 5-kinase activity"/>
    <property type="evidence" value="ECO:0007669"/>
    <property type="project" value="RHEA"/>
</dbReference>
<dbReference type="EC" id="2.7.1.140" evidence="8"/>
<name>A0A1Y5I0G5_OSTTA</name>
<protein>
    <recommendedName>
        <fullName evidence="8">Inositol polyphosphate multikinase</fullName>
        <ecNumber evidence="8">2.7.1.140</ecNumber>
        <ecNumber evidence="8">2.7.1.151</ecNumber>
    </recommendedName>
</protein>
<dbReference type="InterPro" id="IPR038286">
    <property type="entry name" value="IPK_sf"/>
</dbReference>
<keyword evidence="5 8" id="KW-0067">ATP-binding</keyword>
<comment type="similarity">
    <text evidence="1 8">Belongs to the inositol phosphokinase (IPK) family.</text>
</comment>
<evidence type="ECO:0000256" key="7">
    <source>
        <dbReference type="ARBA" id="ARBA00036525"/>
    </source>
</evidence>
<dbReference type="GO" id="GO:0032958">
    <property type="term" value="P:inositol phosphate biosynthetic process"/>
    <property type="evidence" value="ECO:0007669"/>
    <property type="project" value="InterPro"/>
</dbReference>
<comment type="catalytic activity">
    <reaction evidence="6 8">
        <text>1D-myo-inositol 1,4,5-trisphosphate + 2 ATP = 1D-myo-inositol 1,3,4,5,6-pentakisphosphate + 2 ADP + 2 H(+)</text>
        <dbReference type="Rhea" id="RHEA:32359"/>
        <dbReference type="ChEBI" id="CHEBI:15378"/>
        <dbReference type="ChEBI" id="CHEBI:30616"/>
        <dbReference type="ChEBI" id="CHEBI:57733"/>
        <dbReference type="ChEBI" id="CHEBI:203600"/>
        <dbReference type="ChEBI" id="CHEBI:456216"/>
        <dbReference type="EC" id="2.7.1.151"/>
    </reaction>
</comment>
<evidence type="ECO:0000256" key="3">
    <source>
        <dbReference type="ARBA" id="ARBA00022741"/>
    </source>
</evidence>
<dbReference type="GO" id="GO:0005524">
    <property type="term" value="F:ATP binding"/>
    <property type="evidence" value="ECO:0007669"/>
    <property type="project" value="UniProtKB-KW"/>
</dbReference>
<dbReference type="Proteomes" id="UP000195557">
    <property type="component" value="Unassembled WGS sequence"/>
</dbReference>
<dbReference type="SUPFAM" id="SSF56104">
    <property type="entry name" value="SAICAR synthase-like"/>
    <property type="match status" value="1"/>
</dbReference>
<sequence>MELVDFETQVAGNHAHGLTTKRSPCGTWFYKPELASDARGTNERAFYDAYVDRAWDGGASVEGGAATPRSAQERAFVDARLPRCPTAVTGANDDALDVEGYLRLNNLTHGYERACVIDLKIGTRTWDPAHSKEYVEKRKASDEGTTLATLGFKVCGARYFDANGELVKISRARCKEIRSSEELTRELLEDFVRDPASGEANNWFWPALLRQLLSEPLRLLKHRLVGTSLLVVYESGRLAPASDSAVCAPEAKLEARYIDFCHSVLKESVDEVDENFEAGLKLFQRFVEENR</sequence>
<dbReference type="AlphaFoldDB" id="A0A1Y5I0G5"/>
<dbReference type="EMBL" id="KZ155838">
    <property type="protein sequence ID" value="OUS42940.1"/>
    <property type="molecule type" value="Genomic_DNA"/>
</dbReference>
<organism evidence="9">
    <name type="scientific">Ostreococcus tauri</name>
    <name type="common">Marine green alga</name>
    <dbReference type="NCBI Taxonomy" id="70448"/>
    <lineage>
        <taxon>Eukaryota</taxon>
        <taxon>Viridiplantae</taxon>
        <taxon>Chlorophyta</taxon>
        <taxon>Mamiellophyceae</taxon>
        <taxon>Mamiellales</taxon>
        <taxon>Bathycoccaceae</taxon>
        <taxon>Ostreococcus</taxon>
    </lineage>
</organism>
<proteinExistence type="inferred from homology"/>
<evidence type="ECO:0000256" key="4">
    <source>
        <dbReference type="ARBA" id="ARBA00022777"/>
    </source>
</evidence>
<evidence type="ECO:0000256" key="6">
    <source>
        <dbReference type="ARBA" id="ARBA00036164"/>
    </source>
</evidence>
<dbReference type="GO" id="GO:0005737">
    <property type="term" value="C:cytoplasm"/>
    <property type="evidence" value="ECO:0007669"/>
    <property type="project" value="TreeGrafter"/>
</dbReference>
<evidence type="ECO:0000256" key="1">
    <source>
        <dbReference type="ARBA" id="ARBA00007374"/>
    </source>
</evidence>
<dbReference type="EC" id="2.7.1.151" evidence="8"/>
<dbReference type="GO" id="GO:0005634">
    <property type="term" value="C:nucleus"/>
    <property type="evidence" value="ECO:0007669"/>
    <property type="project" value="TreeGrafter"/>
</dbReference>
<dbReference type="GO" id="GO:0008440">
    <property type="term" value="F:inositol-1,4,5-trisphosphate 3-kinase activity"/>
    <property type="evidence" value="ECO:0007669"/>
    <property type="project" value="TreeGrafter"/>
</dbReference>
<evidence type="ECO:0000313" key="9">
    <source>
        <dbReference type="EMBL" id="OUS42940.1"/>
    </source>
</evidence>
<evidence type="ECO:0000256" key="8">
    <source>
        <dbReference type="RuleBase" id="RU363090"/>
    </source>
</evidence>
<dbReference type="Gene3D" id="3.30.470.160">
    <property type="entry name" value="Inositol polyphosphate kinase"/>
    <property type="match status" value="1"/>
</dbReference>